<evidence type="ECO:0000313" key="3">
    <source>
        <dbReference type="Proteomes" id="UP000422108"/>
    </source>
</evidence>
<dbReference type="RefSeq" id="WP_155308515.1">
    <property type="nucleotide sequence ID" value="NZ_AP021879.1"/>
</dbReference>
<name>A0A5K8A3P3_9BACT</name>
<proteinExistence type="predicted"/>
<gene>
    <name evidence="2" type="ORF">DSCOOX_01980</name>
</gene>
<feature type="domain" description="DUF6602" evidence="1">
    <location>
        <begin position="31"/>
        <end position="121"/>
    </location>
</feature>
<evidence type="ECO:0000259" key="1">
    <source>
        <dbReference type="Pfam" id="PF20247"/>
    </source>
</evidence>
<evidence type="ECO:0000313" key="2">
    <source>
        <dbReference type="EMBL" id="BBO87018.1"/>
    </source>
</evidence>
<dbReference type="Proteomes" id="UP000422108">
    <property type="component" value="Chromosome"/>
</dbReference>
<accession>A0A5K8A3P3</accession>
<sequence>MNKLDIPHIFKSEANDLIKARETAIQIHGTADIKAAGNEIEMEVRSFLKRMLPKSLYVTQGHLIDRNGFVSPQLDVIIAEKTSLPSLLTTKDGTEYIPIDSIYAIGEIKSTYYKNKKYEKRFCEVVTQIKTEMAHQEIPNTAYNGVLNDDTIMRDMYIGSANKTLNKLYSFMIYIDGGDFNPDEIAEHYQTTPLSYLPNLTVLLDRGAICYASLSENGLKTARYPDEEDGSEFDWLFYHLNGESETGSPEGNHLGLLYYNLLLHITNSFIEPPDLTQYMSSMFVGRLSTSKWIGKSKT</sequence>
<keyword evidence="3" id="KW-1185">Reference proteome</keyword>
<dbReference type="InterPro" id="IPR046537">
    <property type="entry name" value="DUF6602"/>
</dbReference>
<protein>
    <recommendedName>
        <fullName evidence="1">DUF6602 domain-containing protein</fullName>
    </recommendedName>
</protein>
<dbReference type="Pfam" id="PF20247">
    <property type="entry name" value="DUF6602"/>
    <property type="match status" value="1"/>
</dbReference>
<dbReference type="CDD" id="cd21173">
    <property type="entry name" value="NucC-like"/>
    <property type="match status" value="1"/>
</dbReference>
<dbReference type="AlphaFoldDB" id="A0A5K8A3P3"/>
<dbReference type="EMBL" id="AP021879">
    <property type="protein sequence ID" value="BBO87018.1"/>
    <property type="molecule type" value="Genomic_DNA"/>
</dbReference>
<reference evidence="2 3" key="1">
    <citation type="submission" date="2019-11" db="EMBL/GenBank/DDBJ databases">
        <title>Comparative genomics of hydrocarbon-degrading Desulfosarcina strains.</title>
        <authorList>
            <person name="Watanabe M."/>
            <person name="Kojima H."/>
            <person name="Fukui M."/>
        </authorList>
    </citation>
    <scope>NUCLEOTIDE SEQUENCE [LARGE SCALE GENOMIC DNA]</scope>
    <source>
        <strain evidence="3">oXyS1</strain>
    </source>
</reference>
<organism evidence="2 3">
    <name type="scientific">Desulfosarcina ovata subsp. ovata</name>
    <dbReference type="NCBI Taxonomy" id="2752305"/>
    <lineage>
        <taxon>Bacteria</taxon>
        <taxon>Pseudomonadati</taxon>
        <taxon>Thermodesulfobacteriota</taxon>
        <taxon>Desulfobacteria</taxon>
        <taxon>Desulfobacterales</taxon>
        <taxon>Desulfosarcinaceae</taxon>
        <taxon>Desulfosarcina</taxon>
    </lineage>
</organism>